<sequence length="222" mass="25293">MISIVLAESALELVPSDLKHHPSVVSHARKLGKLSSEILLDNSWHFAAMKGINNELKRGRPDLVHFSILEATTIPLYLKNKIKLYIHTIDDKVIYFGQNVHVPKSYHRFAGLIEKLYKEKKITANDDTLLEIKNKTFSELIDDIHPSKIIGLSTKGTQNSYEKIAGEINDDYCLVFGGFQKGHFSDSIEKQFAQMYSVGDESFEGHTVVARMLYEYEKTIFM</sequence>
<dbReference type="CDD" id="cd18088">
    <property type="entry name" value="Nep1-like"/>
    <property type="match status" value="1"/>
</dbReference>
<evidence type="ECO:0000313" key="12">
    <source>
        <dbReference type="Proteomes" id="UP000028027"/>
    </source>
</evidence>
<feature type="site" description="Interaction with substrate rRNA" evidence="10">
    <location>
        <position position="104"/>
    </location>
</feature>
<dbReference type="Pfam" id="PF03587">
    <property type="entry name" value="EMG1"/>
    <property type="match status" value="1"/>
</dbReference>
<dbReference type="AlphaFoldDB" id="A0A081S7E7"/>
<dbReference type="PANTHER" id="PTHR12636">
    <property type="entry name" value="NEP1/MRA1"/>
    <property type="match status" value="1"/>
</dbReference>
<proteinExistence type="inferred from homology"/>
<dbReference type="GO" id="GO:0070475">
    <property type="term" value="P:rRNA base methylation"/>
    <property type="evidence" value="ECO:0007669"/>
    <property type="project" value="InterPro"/>
</dbReference>
<evidence type="ECO:0000256" key="10">
    <source>
        <dbReference type="HAMAP-Rule" id="MF_00554"/>
    </source>
</evidence>
<gene>
    <name evidence="10 11" type="primary">nep1</name>
    <name evidence="11" type="ORF">AAA799E16_00366</name>
</gene>
<dbReference type="SUPFAM" id="SSF75217">
    <property type="entry name" value="alpha/beta knot"/>
    <property type="match status" value="1"/>
</dbReference>
<evidence type="ECO:0000256" key="3">
    <source>
        <dbReference type="ARBA" id="ARBA00022517"/>
    </source>
</evidence>
<keyword evidence="6 10" id="KW-0808">Transferase</keyword>
<protein>
    <recommendedName>
        <fullName evidence="10">Ribosomal RNA small subunit methyltransferase Nep1</fullName>
        <ecNumber evidence="10">2.1.1.-</ecNumber>
    </recommendedName>
    <alternativeName>
        <fullName evidence="10">16S rRNA (pseudouridine-N1-)-methyltransferase Nep1</fullName>
    </alternativeName>
</protein>
<comment type="catalytic activity">
    <reaction evidence="10">
        <text>a pseudouridine in rRNA + S-adenosyl-L-methionine = an N(1)-methylpseudouridine in rRNA + S-adenosyl-L-homocysteine + H(+)</text>
        <dbReference type="Rhea" id="RHEA:46696"/>
        <dbReference type="Rhea" id="RHEA-COMP:11634"/>
        <dbReference type="Rhea" id="RHEA-COMP:13933"/>
        <dbReference type="ChEBI" id="CHEBI:15378"/>
        <dbReference type="ChEBI" id="CHEBI:57856"/>
        <dbReference type="ChEBI" id="CHEBI:59789"/>
        <dbReference type="ChEBI" id="CHEBI:65314"/>
        <dbReference type="ChEBI" id="CHEBI:74890"/>
    </reaction>
</comment>
<dbReference type="PANTHER" id="PTHR12636:SF5">
    <property type="entry name" value="RIBOSOMAL RNA SMALL SUBUNIT METHYLTRANSFERASE NEP1"/>
    <property type="match status" value="1"/>
</dbReference>
<accession>A0A081S7E7</accession>
<dbReference type="InterPro" id="IPR029028">
    <property type="entry name" value="Alpha/beta_knot_MTases"/>
</dbReference>
<comment type="caution">
    <text evidence="10">Lacks conserved residue(s) required for the propagation of feature annotation.</text>
</comment>
<organism evidence="11 12">
    <name type="scientific">Marine Group I thaumarchaeote SCGC AAA799-E16</name>
    <dbReference type="NCBI Taxonomy" id="1502292"/>
    <lineage>
        <taxon>Archaea</taxon>
        <taxon>Nitrososphaerota</taxon>
        <taxon>Marine Group I</taxon>
    </lineage>
</organism>
<feature type="binding site" evidence="10">
    <location>
        <position position="177"/>
    </location>
    <ligand>
        <name>S-adenosyl-L-methionine</name>
        <dbReference type="ChEBI" id="CHEBI:59789"/>
    </ligand>
</feature>
<comment type="function">
    <text evidence="10">Methyltransferase involved in ribosomal biogenesis. Specifically catalyzes the N1-methylation of the pseudouridine corresponding to position 914 in M.jannaschii 16S rRNA.</text>
</comment>
<keyword evidence="8 10" id="KW-0699">rRNA-binding</keyword>
<evidence type="ECO:0000256" key="2">
    <source>
        <dbReference type="ARBA" id="ARBA00011738"/>
    </source>
</evidence>
<dbReference type="GO" id="GO:0019843">
    <property type="term" value="F:rRNA binding"/>
    <property type="evidence" value="ECO:0007669"/>
    <property type="project" value="UniProtKB-UniRule"/>
</dbReference>
<reference evidence="11 12" key="1">
    <citation type="submission" date="2014-06" db="EMBL/GenBank/DDBJ databases">
        <authorList>
            <person name="Ngugi D.K."/>
            <person name="Blom J."/>
            <person name="Alam I."/>
            <person name="Rashid M."/>
            <person name="Ba Alawi W."/>
            <person name="Zhang G."/>
            <person name="Hikmawan T."/>
            <person name="Guan Y."/>
            <person name="Antunes A."/>
            <person name="Siam R."/>
            <person name="Eldorry H."/>
            <person name="Bajic V."/>
            <person name="Stingl U."/>
        </authorList>
    </citation>
    <scope>NUCLEOTIDE SEQUENCE [LARGE SCALE GENOMIC DNA]</scope>
    <source>
        <strain evidence="11">SCGC AAA799-E16</strain>
    </source>
</reference>
<evidence type="ECO:0000256" key="8">
    <source>
        <dbReference type="ARBA" id="ARBA00022730"/>
    </source>
</evidence>
<dbReference type="Proteomes" id="UP000028027">
    <property type="component" value="Unassembled WGS sequence"/>
</dbReference>
<dbReference type="Gene3D" id="3.40.1280.10">
    <property type="match status" value="1"/>
</dbReference>
<comment type="subunit">
    <text evidence="2 10">Homodimer.</text>
</comment>
<keyword evidence="5 10" id="KW-0489">Methyltransferase</keyword>
<dbReference type="NCBIfam" id="NF003207">
    <property type="entry name" value="PRK04171.2-2"/>
    <property type="match status" value="1"/>
</dbReference>
<evidence type="ECO:0000256" key="9">
    <source>
        <dbReference type="ARBA" id="ARBA00022884"/>
    </source>
</evidence>
<dbReference type="HAMAP" id="MF_00554">
    <property type="entry name" value="NEP1"/>
    <property type="match status" value="1"/>
</dbReference>
<dbReference type="EMBL" id="JNVL01000004">
    <property type="protein sequence ID" value="KER06850.1"/>
    <property type="molecule type" value="Genomic_DNA"/>
</dbReference>
<feature type="site" description="Interaction with substrate rRNA" evidence="10">
    <location>
        <position position="108"/>
    </location>
</feature>
<evidence type="ECO:0000256" key="6">
    <source>
        <dbReference type="ARBA" id="ARBA00022679"/>
    </source>
</evidence>
<dbReference type="FunFam" id="3.40.1280.10:FF:000042">
    <property type="entry name" value="Ribosomal RNA small subunit methyltransferase Nep1"/>
    <property type="match status" value="1"/>
</dbReference>
<dbReference type="PATRIC" id="fig|1502292.3.peg.305"/>
<name>A0A081S7E7_9ARCH</name>
<feature type="binding site" evidence="10">
    <location>
        <position position="182"/>
    </location>
    <ligand>
        <name>S-adenosyl-L-methionine</name>
        <dbReference type="ChEBI" id="CHEBI:59789"/>
    </ligand>
</feature>
<dbReference type="InterPro" id="IPR029026">
    <property type="entry name" value="tRNA_m1G_MTases_N"/>
</dbReference>
<dbReference type="InterPro" id="IPR023503">
    <property type="entry name" value="Ribosome_NEP1_arc"/>
</dbReference>
<feature type="site" description="Stabilizes Arg-xx" evidence="10">
    <location>
        <position position="62"/>
    </location>
</feature>
<keyword evidence="7 10" id="KW-0949">S-adenosyl-L-methionine</keyword>
<feature type="binding site" evidence="10">
    <location>
        <begin position="198"/>
        <end position="203"/>
    </location>
    <ligand>
        <name>S-adenosyl-L-methionine</name>
        <dbReference type="ChEBI" id="CHEBI:59789"/>
    </ligand>
</feature>
<evidence type="ECO:0000256" key="1">
    <source>
        <dbReference type="ARBA" id="ARBA00008115"/>
    </source>
</evidence>
<dbReference type="GO" id="GO:0070037">
    <property type="term" value="F:rRNA (pseudouridine) methyltransferase activity"/>
    <property type="evidence" value="ECO:0007669"/>
    <property type="project" value="UniProtKB-UniRule"/>
</dbReference>
<dbReference type="EC" id="2.1.1.-" evidence="10"/>
<feature type="site" description="Interaction with substrate rRNA" evidence="10">
    <location>
        <position position="60"/>
    </location>
</feature>
<evidence type="ECO:0000313" key="11">
    <source>
        <dbReference type="EMBL" id="KER06850.1"/>
    </source>
</evidence>
<evidence type="ECO:0000256" key="4">
    <source>
        <dbReference type="ARBA" id="ARBA00022552"/>
    </source>
</evidence>
<keyword evidence="9 10" id="KW-0694">RNA-binding</keyword>
<evidence type="ECO:0000256" key="7">
    <source>
        <dbReference type="ARBA" id="ARBA00022691"/>
    </source>
</evidence>
<keyword evidence="12" id="KW-1185">Reference proteome</keyword>
<keyword evidence="4 10" id="KW-0698">rRNA processing</keyword>
<keyword evidence="3 10" id="KW-0690">Ribosome biogenesis</keyword>
<comment type="caution">
    <text evidence="11">The sequence shown here is derived from an EMBL/GenBank/DDBJ whole genome shotgun (WGS) entry which is preliminary data.</text>
</comment>
<evidence type="ECO:0000256" key="5">
    <source>
        <dbReference type="ARBA" id="ARBA00022603"/>
    </source>
</evidence>
<dbReference type="InterPro" id="IPR005304">
    <property type="entry name" value="Rbsml_bgen_MeTrfase_EMG1/NEP1"/>
</dbReference>
<comment type="similarity">
    <text evidence="1 10">Belongs to the class IV-like SAM-binding methyltransferase superfamily. RNA methyltransferase NEP1 family.</text>
</comment>